<feature type="domain" description="Tetrapyrrole biosynthesis uroporphyrinogen III synthase" evidence="1">
    <location>
        <begin position="45"/>
        <end position="255"/>
    </location>
</feature>
<dbReference type="PANTHER" id="PTHR40082:SF1">
    <property type="entry name" value="BLR5956 PROTEIN"/>
    <property type="match status" value="1"/>
</dbReference>
<protein>
    <submittedName>
        <fullName evidence="2">Uroporphyrinogen-III synthase</fullName>
        <ecNumber evidence="2">4.2.1.75</ecNumber>
    </submittedName>
</protein>
<reference evidence="3" key="1">
    <citation type="journal article" date="2019" name="Int. J. Syst. Evol. Microbiol.">
        <title>The Global Catalogue of Microorganisms (GCM) 10K type strain sequencing project: providing services to taxonomists for standard genome sequencing and annotation.</title>
        <authorList>
            <consortium name="The Broad Institute Genomics Platform"/>
            <consortium name="The Broad Institute Genome Sequencing Center for Infectious Disease"/>
            <person name="Wu L."/>
            <person name="Ma J."/>
        </authorList>
    </citation>
    <scope>NUCLEOTIDE SEQUENCE [LARGE SCALE GENOMIC DNA]</scope>
    <source>
        <strain evidence="3">KCTC 13128</strain>
    </source>
</reference>
<dbReference type="PANTHER" id="PTHR40082">
    <property type="entry name" value="BLR5956 PROTEIN"/>
    <property type="match status" value="1"/>
</dbReference>
<dbReference type="InterPro" id="IPR039793">
    <property type="entry name" value="UROS/Hem4"/>
</dbReference>
<dbReference type="GO" id="GO:0016491">
    <property type="term" value="F:oxidoreductase activity"/>
    <property type="evidence" value="ECO:0007669"/>
    <property type="project" value="UniProtKB-KW"/>
</dbReference>
<dbReference type="InterPro" id="IPR036108">
    <property type="entry name" value="4pyrrol_syn_uPrphyn_synt_sf"/>
</dbReference>
<dbReference type="EC" id="4.2.1.75" evidence="2"/>
<accession>A0ABV7CY56</accession>
<dbReference type="Pfam" id="PF02602">
    <property type="entry name" value="HEM4"/>
    <property type="match status" value="1"/>
</dbReference>
<dbReference type="CDD" id="cd06578">
    <property type="entry name" value="HemD"/>
    <property type="match status" value="1"/>
</dbReference>
<dbReference type="NCBIfam" id="NF004584">
    <property type="entry name" value="PRK05928.2-1"/>
    <property type="match status" value="1"/>
</dbReference>
<gene>
    <name evidence="2" type="ORF">ACFOGI_14425</name>
</gene>
<evidence type="ECO:0000313" key="3">
    <source>
        <dbReference type="Proteomes" id="UP001595279"/>
    </source>
</evidence>
<dbReference type="Proteomes" id="UP001595279">
    <property type="component" value="Unassembled WGS sequence"/>
</dbReference>
<keyword evidence="2" id="KW-0560">Oxidoreductase</keyword>
<keyword evidence="2" id="KW-0456">Lyase</keyword>
<dbReference type="GO" id="GO:0004852">
    <property type="term" value="F:uroporphyrinogen-III synthase activity"/>
    <property type="evidence" value="ECO:0007669"/>
    <property type="project" value="UniProtKB-EC"/>
</dbReference>
<dbReference type="EMBL" id="JBHRSA010000051">
    <property type="protein sequence ID" value="MFC3041441.1"/>
    <property type="molecule type" value="Genomic_DNA"/>
</dbReference>
<dbReference type="SUPFAM" id="SSF69618">
    <property type="entry name" value="HemD-like"/>
    <property type="match status" value="1"/>
</dbReference>
<proteinExistence type="predicted"/>
<sequence length="270" mass="29806">MNKLDGKKIGVAAARSAEAISSLVVNNGGSPEIFSIQGEQLLNEEVSRENVSELLNRSFDYVLLTTGIGAEALEKAAEQDGQLEDFIHKLRHSNLAVRGSKTLKWLKKHSLTPSIVAEDGTMQSLLNTLGQQTENGQHIFLQAYNQDDASLKEELEGLGLQVYLSKPYHYQPPESDTLSRLQMRIMDRTVDAVVFTSKTQVNNLFVGNSLERQLLEAFNQDVLAVAVGKVTAGKLKQYGVTDPFQPTDPKMGRMVVELADHYASLSHPRP</sequence>
<dbReference type="InterPro" id="IPR003754">
    <property type="entry name" value="4pyrrol_synth_uPrphyn_synth"/>
</dbReference>
<evidence type="ECO:0000313" key="2">
    <source>
        <dbReference type="EMBL" id="MFC3041441.1"/>
    </source>
</evidence>
<evidence type="ECO:0000259" key="1">
    <source>
        <dbReference type="Pfam" id="PF02602"/>
    </source>
</evidence>
<dbReference type="Gene3D" id="3.40.50.10090">
    <property type="match status" value="2"/>
</dbReference>
<organism evidence="2 3">
    <name type="scientific">Virgibacillus xinjiangensis</name>
    <dbReference type="NCBI Taxonomy" id="393090"/>
    <lineage>
        <taxon>Bacteria</taxon>
        <taxon>Bacillati</taxon>
        <taxon>Bacillota</taxon>
        <taxon>Bacilli</taxon>
        <taxon>Bacillales</taxon>
        <taxon>Bacillaceae</taxon>
        <taxon>Virgibacillus</taxon>
    </lineage>
</organism>
<name>A0ABV7CY56_9BACI</name>
<comment type="caution">
    <text evidence="2">The sequence shown here is derived from an EMBL/GenBank/DDBJ whole genome shotgun (WGS) entry which is preliminary data.</text>
</comment>
<keyword evidence="3" id="KW-1185">Reference proteome</keyword>
<dbReference type="RefSeq" id="WP_390274025.1">
    <property type="nucleotide sequence ID" value="NZ_JBHRSA010000051.1"/>
</dbReference>